<dbReference type="EMBL" id="JAHRIO010034236">
    <property type="protein sequence ID" value="MEQ2169835.1"/>
    <property type="molecule type" value="Genomic_DNA"/>
</dbReference>
<gene>
    <name evidence="1" type="ORF">GOODEAATRI_029217</name>
</gene>
<evidence type="ECO:0000313" key="2">
    <source>
        <dbReference type="Proteomes" id="UP001476798"/>
    </source>
</evidence>
<organism evidence="1 2">
    <name type="scientific">Goodea atripinnis</name>
    <dbReference type="NCBI Taxonomy" id="208336"/>
    <lineage>
        <taxon>Eukaryota</taxon>
        <taxon>Metazoa</taxon>
        <taxon>Chordata</taxon>
        <taxon>Craniata</taxon>
        <taxon>Vertebrata</taxon>
        <taxon>Euteleostomi</taxon>
        <taxon>Actinopterygii</taxon>
        <taxon>Neopterygii</taxon>
        <taxon>Teleostei</taxon>
        <taxon>Neoteleostei</taxon>
        <taxon>Acanthomorphata</taxon>
        <taxon>Ovalentaria</taxon>
        <taxon>Atherinomorphae</taxon>
        <taxon>Cyprinodontiformes</taxon>
        <taxon>Goodeidae</taxon>
        <taxon>Goodea</taxon>
    </lineage>
</organism>
<feature type="non-terminal residue" evidence="1">
    <location>
        <position position="1"/>
    </location>
</feature>
<protein>
    <submittedName>
        <fullName evidence="1">Uncharacterized protein</fullName>
    </submittedName>
</protein>
<evidence type="ECO:0000313" key="1">
    <source>
        <dbReference type="EMBL" id="MEQ2169835.1"/>
    </source>
</evidence>
<keyword evidence="2" id="KW-1185">Reference proteome</keyword>
<comment type="caution">
    <text evidence="1">The sequence shown here is derived from an EMBL/GenBank/DDBJ whole genome shotgun (WGS) entry which is preliminary data.</text>
</comment>
<accession>A0ABV0NEL1</accession>
<proteinExistence type="predicted"/>
<name>A0ABV0NEL1_9TELE</name>
<sequence length="62" mass="6676">GISYQYNRLLFGCGDGVVAAALCRDENPLLDDLLLLARSREEAVVQTKALAAHLTVLGFSIN</sequence>
<reference evidence="1 2" key="1">
    <citation type="submission" date="2021-06" db="EMBL/GenBank/DDBJ databases">
        <authorList>
            <person name="Palmer J.M."/>
        </authorList>
    </citation>
    <scope>NUCLEOTIDE SEQUENCE [LARGE SCALE GENOMIC DNA]</scope>
    <source>
        <strain evidence="1 2">GA_2019</strain>
        <tissue evidence="1">Muscle</tissue>
    </source>
</reference>
<dbReference type="Proteomes" id="UP001476798">
    <property type="component" value="Unassembled WGS sequence"/>
</dbReference>